<comment type="caution">
    <text evidence="2">The sequence shown here is derived from an EMBL/GenBank/DDBJ whole genome shotgun (WGS) entry which is preliminary data.</text>
</comment>
<dbReference type="VEuPathDB" id="FungiDB:FUN_020195"/>
<evidence type="ECO:0008006" key="4">
    <source>
        <dbReference type="Google" id="ProtNLM"/>
    </source>
</evidence>
<sequence>MINEVTRVVRMEGREKCQALGNLHKNNQDNNASSIQHTSDERSQQQKQKEYLVGGEADNDIHPETNELTFEKGDFRKDQDNIEEVVESLTNEESINAFLARQRLRFVKGKLNDQETKNSMFLEMHIAAHNIDGIASVPSIQKLHNLLEFGKENNIDIMAISETNTDYRQEYFINQDIKSKVYSIIFSERDQKTKGSGTALVIHNKWMKHYYSVVRISPYILVVKFLFIQREIWVWSIYAAPNNQNMRKNLIDELIIAMEGHERSVHNTVVLHVVLGDFNDTINNRID</sequence>
<feature type="compositionally biased region" description="Basic and acidic residues" evidence="1">
    <location>
        <begin position="38"/>
        <end position="48"/>
    </location>
</feature>
<dbReference type="Gene3D" id="3.60.10.10">
    <property type="entry name" value="Endonuclease/exonuclease/phosphatase"/>
    <property type="match status" value="1"/>
</dbReference>
<dbReference type="AlphaFoldDB" id="A0A2N0QYB7"/>
<dbReference type="SUPFAM" id="SSF56219">
    <property type="entry name" value="DNase I-like"/>
    <property type="match status" value="1"/>
</dbReference>
<protein>
    <recommendedName>
        <fullName evidence="4">DNase I-like protein</fullName>
    </recommendedName>
</protein>
<feature type="region of interest" description="Disordered" evidence="1">
    <location>
        <begin position="23"/>
        <end position="48"/>
    </location>
</feature>
<evidence type="ECO:0000256" key="1">
    <source>
        <dbReference type="SAM" id="MobiDB-lite"/>
    </source>
</evidence>
<proteinExistence type="predicted"/>
<feature type="compositionally biased region" description="Polar residues" evidence="1">
    <location>
        <begin position="24"/>
        <end position="37"/>
    </location>
</feature>
<reference evidence="2 3" key="2">
    <citation type="submission" date="2017-10" db="EMBL/GenBank/DDBJ databases">
        <title>Genome analyses suggest a sexual origin of heterokaryosis in a supposedly ancient asexual fungus.</title>
        <authorList>
            <person name="Corradi N."/>
            <person name="Sedzielewska K."/>
            <person name="Noel J."/>
            <person name="Charron P."/>
            <person name="Farinelli L."/>
            <person name="Marton T."/>
            <person name="Kruger M."/>
            <person name="Pelin A."/>
            <person name="Brachmann A."/>
            <person name="Corradi N."/>
        </authorList>
    </citation>
    <scope>NUCLEOTIDE SEQUENCE [LARGE SCALE GENOMIC DNA]</scope>
    <source>
        <strain evidence="2 3">A1</strain>
    </source>
</reference>
<evidence type="ECO:0000313" key="3">
    <source>
        <dbReference type="Proteomes" id="UP000232688"/>
    </source>
</evidence>
<name>A0A2N0QYB7_9GLOM</name>
<gene>
    <name evidence="2" type="ORF">RhiirA1_402469</name>
</gene>
<dbReference type="VEuPathDB" id="FungiDB:RhiirA1_402469"/>
<accession>A0A2N0QYB7</accession>
<organism evidence="2 3">
    <name type="scientific">Rhizophagus irregularis</name>
    <dbReference type="NCBI Taxonomy" id="588596"/>
    <lineage>
        <taxon>Eukaryota</taxon>
        <taxon>Fungi</taxon>
        <taxon>Fungi incertae sedis</taxon>
        <taxon>Mucoromycota</taxon>
        <taxon>Glomeromycotina</taxon>
        <taxon>Glomeromycetes</taxon>
        <taxon>Glomerales</taxon>
        <taxon>Glomeraceae</taxon>
        <taxon>Rhizophagus</taxon>
    </lineage>
</organism>
<evidence type="ECO:0000313" key="2">
    <source>
        <dbReference type="EMBL" id="PKC55990.1"/>
    </source>
</evidence>
<dbReference type="InterPro" id="IPR036691">
    <property type="entry name" value="Endo/exonu/phosph_ase_sf"/>
</dbReference>
<reference evidence="2 3" key="1">
    <citation type="submission" date="2017-10" db="EMBL/GenBank/DDBJ databases">
        <title>Extensive intraspecific genome diversity in a model arbuscular mycorrhizal fungus.</title>
        <authorList>
            <person name="Chen E.C.H."/>
            <person name="Morin E."/>
            <person name="Baudet D."/>
            <person name="Noel J."/>
            <person name="Ndikumana S."/>
            <person name="Charron P."/>
            <person name="St-Onge C."/>
            <person name="Giorgi J."/>
            <person name="Grigoriev I.V."/>
            <person name="Roux C."/>
            <person name="Martin F.M."/>
            <person name="Corradi N."/>
        </authorList>
    </citation>
    <scope>NUCLEOTIDE SEQUENCE [LARGE SCALE GENOMIC DNA]</scope>
    <source>
        <strain evidence="2 3">A1</strain>
    </source>
</reference>
<dbReference type="Proteomes" id="UP000232688">
    <property type="component" value="Unassembled WGS sequence"/>
</dbReference>
<dbReference type="EMBL" id="LLXH01002335">
    <property type="protein sequence ID" value="PKC55990.1"/>
    <property type="molecule type" value="Genomic_DNA"/>
</dbReference>